<sequence length="77" mass="9237">MRNSISEYERLSVTLRFLTTDRSYEDHKFSSVISPQALGKIIPETFKALYQVLRRDYLKFPTIGEEWNEIAKMYEER</sequence>
<proteinExistence type="predicted"/>
<dbReference type="OrthoDB" id="6625330at2759"/>
<accession>A0A5E4N8X2</accession>
<evidence type="ECO:0000313" key="2">
    <source>
        <dbReference type="Proteomes" id="UP000325440"/>
    </source>
</evidence>
<evidence type="ECO:0000313" key="1">
    <source>
        <dbReference type="EMBL" id="VVC41232.1"/>
    </source>
</evidence>
<dbReference type="EMBL" id="CABPRJ010001914">
    <property type="protein sequence ID" value="VVC41232.1"/>
    <property type="molecule type" value="Genomic_DNA"/>
</dbReference>
<dbReference type="AlphaFoldDB" id="A0A5E4N8X2"/>
<name>A0A5E4N8X2_9HEMI</name>
<reference evidence="1 2" key="1">
    <citation type="submission" date="2019-08" db="EMBL/GenBank/DDBJ databases">
        <authorList>
            <person name="Alioto T."/>
            <person name="Alioto T."/>
            <person name="Gomez Garrido J."/>
        </authorList>
    </citation>
    <scope>NUCLEOTIDE SEQUENCE [LARGE SCALE GENOMIC DNA]</scope>
</reference>
<gene>
    <name evidence="1" type="ORF">CINCED_3A022845</name>
</gene>
<keyword evidence="2" id="KW-1185">Reference proteome</keyword>
<protein>
    <submittedName>
        <fullName evidence="1">Uncharacterized protein</fullName>
    </submittedName>
</protein>
<dbReference type="Proteomes" id="UP000325440">
    <property type="component" value="Unassembled WGS sequence"/>
</dbReference>
<organism evidence="1 2">
    <name type="scientific">Cinara cedri</name>
    <dbReference type="NCBI Taxonomy" id="506608"/>
    <lineage>
        <taxon>Eukaryota</taxon>
        <taxon>Metazoa</taxon>
        <taxon>Ecdysozoa</taxon>
        <taxon>Arthropoda</taxon>
        <taxon>Hexapoda</taxon>
        <taxon>Insecta</taxon>
        <taxon>Pterygota</taxon>
        <taxon>Neoptera</taxon>
        <taxon>Paraneoptera</taxon>
        <taxon>Hemiptera</taxon>
        <taxon>Sternorrhyncha</taxon>
        <taxon>Aphidomorpha</taxon>
        <taxon>Aphidoidea</taxon>
        <taxon>Aphididae</taxon>
        <taxon>Lachninae</taxon>
        <taxon>Cinara</taxon>
    </lineage>
</organism>